<feature type="transmembrane region" description="Helical" evidence="15">
    <location>
        <begin position="688"/>
        <end position="704"/>
    </location>
</feature>
<evidence type="ECO:0000256" key="1">
    <source>
        <dbReference type="ARBA" id="ARBA00004651"/>
    </source>
</evidence>
<gene>
    <name evidence="17" type="ORF">SAMN04488059_11412</name>
</gene>
<evidence type="ECO:0000256" key="4">
    <source>
        <dbReference type="ARBA" id="ARBA00022475"/>
    </source>
</evidence>
<keyword evidence="9 15" id="KW-0067">ATP-binding</keyword>
<dbReference type="InterPro" id="IPR036163">
    <property type="entry name" value="HMA_dom_sf"/>
</dbReference>
<evidence type="ECO:0000256" key="8">
    <source>
        <dbReference type="ARBA" id="ARBA00022741"/>
    </source>
</evidence>
<dbReference type="AlphaFoldDB" id="A0A1I1MX39"/>
<dbReference type="RefSeq" id="WP_074797556.1">
    <property type="nucleotide sequence ID" value="NZ_LAPV01000192.1"/>
</dbReference>
<dbReference type="GO" id="GO:0043682">
    <property type="term" value="F:P-type divalent copper transporter activity"/>
    <property type="evidence" value="ECO:0007669"/>
    <property type="project" value="TreeGrafter"/>
</dbReference>
<evidence type="ECO:0000256" key="7">
    <source>
        <dbReference type="ARBA" id="ARBA00022723"/>
    </source>
</evidence>
<organism evidence="17 18">
    <name type="scientific">Devosia psychrophila</name>
    <dbReference type="NCBI Taxonomy" id="728005"/>
    <lineage>
        <taxon>Bacteria</taxon>
        <taxon>Pseudomonadati</taxon>
        <taxon>Pseudomonadota</taxon>
        <taxon>Alphaproteobacteria</taxon>
        <taxon>Hyphomicrobiales</taxon>
        <taxon>Devosiaceae</taxon>
        <taxon>Devosia</taxon>
    </lineage>
</organism>
<keyword evidence="14 15" id="KW-0472">Membrane</keyword>
<dbReference type="STRING" id="728005.SAMN04488059_11412"/>
<dbReference type="CDD" id="cd00371">
    <property type="entry name" value="HMA"/>
    <property type="match status" value="1"/>
</dbReference>
<evidence type="ECO:0000256" key="10">
    <source>
        <dbReference type="ARBA" id="ARBA00022842"/>
    </source>
</evidence>
<feature type="transmembrane region" description="Helical" evidence="15">
    <location>
        <begin position="710"/>
        <end position="728"/>
    </location>
</feature>
<evidence type="ECO:0000256" key="11">
    <source>
        <dbReference type="ARBA" id="ARBA00022967"/>
    </source>
</evidence>
<dbReference type="Pfam" id="PF00122">
    <property type="entry name" value="E1-E2_ATPase"/>
    <property type="match status" value="1"/>
</dbReference>
<dbReference type="GO" id="GO:0005886">
    <property type="term" value="C:plasma membrane"/>
    <property type="evidence" value="ECO:0007669"/>
    <property type="project" value="UniProtKB-SubCell"/>
</dbReference>
<evidence type="ECO:0000256" key="6">
    <source>
        <dbReference type="ARBA" id="ARBA00022692"/>
    </source>
</evidence>
<comment type="subcellular location">
    <subcellularLocation>
        <location evidence="1">Cell membrane</location>
        <topology evidence="1">Multi-pass membrane protein</topology>
    </subcellularLocation>
</comment>
<dbReference type="Gene3D" id="3.40.1110.10">
    <property type="entry name" value="Calcium-transporting ATPase, cytoplasmic domain N"/>
    <property type="match status" value="1"/>
</dbReference>
<feature type="transmembrane region" description="Helical" evidence="15">
    <location>
        <begin position="119"/>
        <end position="140"/>
    </location>
</feature>
<dbReference type="InterPro" id="IPR001757">
    <property type="entry name" value="P_typ_ATPase"/>
</dbReference>
<dbReference type="InterPro" id="IPR018303">
    <property type="entry name" value="ATPase_P-typ_P_site"/>
</dbReference>
<evidence type="ECO:0000256" key="3">
    <source>
        <dbReference type="ARBA" id="ARBA00022448"/>
    </source>
</evidence>
<evidence type="ECO:0000313" key="18">
    <source>
        <dbReference type="Proteomes" id="UP000182258"/>
    </source>
</evidence>
<keyword evidence="5" id="KW-0597">Phosphoprotein</keyword>
<dbReference type="PRINTS" id="PR00119">
    <property type="entry name" value="CATATPASE"/>
</dbReference>
<evidence type="ECO:0000256" key="12">
    <source>
        <dbReference type="ARBA" id="ARBA00022989"/>
    </source>
</evidence>
<keyword evidence="11" id="KW-1278">Translocase</keyword>
<name>A0A1I1MX39_9HYPH</name>
<dbReference type="PROSITE" id="PS50846">
    <property type="entry name" value="HMA_2"/>
    <property type="match status" value="1"/>
</dbReference>
<dbReference type="PANTHER" id="PTHR43520">
    <property type="entry name" value="ATP7, ISOFORM B"/>
    <property type="match status" value="1"/>
</dbReference>
<evidence type="ECO:0000256" key="9">
    <source>
        <dbReference type="ARBA" id="ARBA00022840"/>
    </source>
</evidence>
<dbReference type="GO" id="GO:0005507">
    <property type="term" value="F:copper ion binding"/>
    <property type="evidence" value="ECO:0007669"/>
    <property type="project" value="TreeGrafter"/>
</dbReference>
<dbReference type="NCBIfam" id="TIGR01494">
    <property type="entry name" value="ATPase_P-type"/>
    <property type="match status" value="1"/>
</dbReference>
<dbReference type="Pfam" id="PF00702">
    <property type="entry name" value="Hydrolase"/>
    <property type="match status" value="1"/>
</dbReference>
<dbReference type="SUPFAM" id="SSF81653">
    <property type="entry name" value="Calcium ATPase, transduction domain A"/>
    <property type="match status" value="1"/>
</dbReference>
<dbReference type="SUPFAM" id="SSF56784">
    <property type="entry name" value="HAD-like"/>
    <property type="match status" value="1"/>
</dbReference>
<dbReference type="Gene3D" id="3.30.70.100">
    <property type="match status" value="1"/>
</dbReference>
<feature type="domain" description="HMA" evidence="16">
    <location>
        <begin position="39"/>
        <end position="104"/>
    </location>
</feature>
<dbReference type="SUPFAM" id="SSF81665">
    <property type="entry name" value="Calcium ATPase, transmembrane domain M"/>
    <property type="match status" value="1"/>
</dbReference>
<evidence type="ECO:0000256" key="13">
    <source>
        <dbReference type="ARBA" id="ARBA00023065"/>
    </source>
</evidence>
<keyword evidence="13" id="KW-0406">Ion transport</keyword>
<dbReference type="InterPro" id="IPR023214">
    <property type="entry name" value="HAD_sf"/>
</dbReference>
<feature type="transmembrane region" description="Helical" evidence="15">
    <location>
        <begin position="394"/>
        <end position="415"/>
    </location>
</feature>
<feature type="transmembrane region" description="Helical" evidence="15">
    <location>
        <begin position="189"/>
        <end position="207"/>
    </location>
</feature>
<feature type="transmembrane region" description="Helical" evidence="15">
    <location>
        <begin position="213"/>
        <end position="231"/>
    </location>
</feature>
<dbReference type="InterPro" id="IPR017969">
    <property type="entry name" value="Heavy-metal-associated_CS"/>
</dbReference>
<keyword evidence="8 15" id="KW-0547">Nucleotide-binding</keyword>
<evidence type="ECO:0000259" key="16">
    <source>
        <dbReference type="PROSITE" id="PS50846"/>
    </source>
</evidence>
<dbReference type="NCBIfam" id="TIGR01512">
    <property type="entry name" value="ATPase-IB2_Cd"/>
    <property type="match status" value="1"/>
</dbReference>
<dbReference type="Gene3D" id="2.70.150.10">
    <property type="entry name" value="Calcium-transporting ATPase, cytoplasmic transduction domain A"/>
    <property type="match status" value="1"/>
</dbReference>
<dbReference type="InterPro" id="IPR036412">
    <property type="entry name" value="HAD-like_sf"/>
</dbReference>
<dbReference type="Proteomes" id="UP000182258">
    <property type="component" value="Unassembled WGS sequence"/>
</dbReference>
<dbReference type="GO" id="GO:0005524">
    <property type="term" value="F:ATP binding"/>
    <property type="evidence" value="ECO:0007669"/>
    <property type="project" value="UniProtKB-UniRule"/>
</dbReference>
<dbReference type="PANTHER" id="PTHR43520:SF5">
    <property type="entry name" value="CATION-TRANSPORTING P-TYPE ATPASE-RELATED"/>
    <property type="match status" value="1"/>
</dbReference>
<comment type="similarity">
    <text evidence="2 15">Belongs to the cation transport ATPase (P-type) (TC 3.A.3) family. Type IB subfamily.</text>
</comment>
<dbReference type="SUPFAM" id="SSF55008">
    <property type="entry name" value="HMA, heavy metal-associated domain"/>
    <property type="match status" value="1"/>
</dbReference>
<keyword evidence="10" id="KW-0460">Magnesium</keyword>
<dbReference type="InterPro" id="IPR008250">
    <property type="entry name" value="ATPase_P-typ_transduc_dom_A_sf"/>
</dbReference>
<dbReference type="InterPro" id="IPR023299">
    <property type="entry name" value="ATPase_P-typ_cyto_dom_N"/>
</dbReference>
<dbReference type="OrthoDB" id="7762541at2"/>
<dbReference type="NCBIfam" id="TIGR01511">
    <property type="entry name" value="ATPase-IB1_Cu"/>
    <property type="match status" value="1"/>
</dbReference>
<dbReference type="GO" id="GO:0016887">
    <property type="term" value="F:ATP hydrolysis activity"/>
    <property type="evidence" value="ECO:0007669"/>
    <property type="project" value="InterPro"/>
</dbReference>
<evidence type="ECO:0000256" key="5">
    <source>
        <dbReference type="ARBA" id="ARBA00022553"/>
    </source>
</evidence>
<evidence type="ECO:0000256" key="14">
    <source>
        <dbReference type="ARBA" id="ARBA00023136"/>
    </source>
</evidence>
<feature type="transmembrane region" description="Helical" evidence="15">
    <location>
        <begin position="369"/>
        <end position="388"/>
    </location>
</feature>
<dbReference type="Gene3D" id="3.40.50.1000">
    <property type="entry name" value="HAD superfamily/HAD-like"/>
    <property type="match status" value="1"/>
</dbReference>
<keyword evidence="3" id="KW-0813">Transport</keyword>
<dbReference type="InterPro" id="IPR027256">
    <property type="entry name" value="P-typ_ATPase_IB"/>
</dbReference>
<protein>
    <submittedName>
        <fullName evidence="17">Cu2+-exporting ATPase</fullName>
    </submittedName>
</protein>
<evidence type="ECO:0000256" key="2">
    <source>
        <dbReference type="ARBA" id="ARBA00006024"/>
    </source>
</evidence>
<feature type="transmembrane region" description="Helical" evidence="15">
    <location>
        <begin position="152"/>
        <end position="177"/>
    </location>
</feature>
<dbReference type="NCBIfam" id="TIGR01525">
    <property type="entry name" value="ATPase-IB_hvy"/>
    <property type="match status" value="1"/>
</dbReference>
<reference evidence="17 18" key="1">
    <citation type="submission" date="2016-10" db="EMBL/GenBank/DDBJ databases">
        <authorList>
            <person name="de Groot N.N."/>
        </authorList>
    </citation>
    <scope>NUCLEOTIDE SEQUENCE [LARGE SCALE GENOMIC DNA]</scope>
    <source>
        <strain evidence="17 18">CGMCC 1.10210</strain>
    </source>
</reference>
<keyword evidence="7 15" id="KW-0479">Metal-binding</keyword>
<dbReference type="InterPro" id="IPR023298">
    <property type="entry name" value="ATPase_P-typ_TM_dom_sf"/>
</dbReference>
<dbReference type="PROSITE" id="PS00154">
    <property type="entry name" value="ATPASE_E1_E2"/>
    <property type="match status" value="1"/>
</dbReference>
<evidence type="ECO:0000313" key="17">
    <source>
        <dbReference type="EMBL" id="SFC89957.1"/>
    </source>
</evidence>
<proteinExistence type="inferred from homology"/>
<sequence length="753" mass="79182">MSCCLPPPEFIEAIGGPIRRGPSDDELRLASRDVGGGMRQTDLSVPDIHCGGCVQTIEKALGALRNVDSARVNLSTKRVAIRWLGDGAPPAMVETLLDLGYEPGLYETHDDGKDNALPALIRALAVAAFASMNIMMLSGSVWSGANGPTRDILHWICAGLALPAMLYSGRVFYLSAWNAIWHRRTNMDVPITIGIALAFALSLYDTIHSGEQVYFDATVSLIFFLLIGRTLDHVMRERARTAVKSLARLAPRGALVVQNDSHPEYLPLSEITPGMTILLAAGERVPVDAVVLSGASDLDRSLISGESVPIIAEPGTLLEAGILNLTGPLTIRAAAAEQDSTLANIIRLMEVAESGRGRYRRIADRAAELYSPVVHLAALTAFVGWMLLNGDLHTAVTVAIAVLIITCPCALGLAVPMVQVVAAQRLFVAGIMVKDGSALERLAEIDMVVFDKTGTLTSGSPQLLDPQDIDPGILGLAASLAVYSRHPYSLAIARANSSRAAAATLTAISEHPGLGIEATKDGDRYRLGRADWAVSPGAVETGTVLSCNGTELARFRFRDALRPGAGDAVKALRNAGVTVEIVSGDTMEAVAIVAGQLHIATHFSGVLPGGKAERIATLRREGHKVLMVGDGLNDAPALMAAHASMAPSSAADVGRSAADFVFLHDNLAAVPMALTIASDAGRLVQQNFALSVLYNAIALPVAIAGLVNPFIAAVAMSLSSIIVVLNALRLGWGGHRTRPVSANSVPYAAASRS</sequence>
<dbReference type="PRINTS" id="PR00943">
    <property type="entry name" value="CUATPASE"/>
</dbReference>
<dbReference type="InterPro" id="IPR059000">
    <property type="entry name" value="ATPase_P-type_domA"/>
</dbReference>
<dbReference type="PROSITE" id="PS01047">
    <property type="entry name" value="HMA_1"/>
    <property type="match status" value="1"/>
</dbReference>
<dbReference type="InterPro" id="IPR006121">
    <property type="entry name" value="HMA_dom"/>
</dbReference>
<dbReference type="Pfam" id="PF00403">
    <property type="entry name" value="HMA"/>
    <property type="match status" value="1"/>
</dbReference>
<evidence type="ECO:0000256" key="15">
    <source>
        <dbReference type="RuleBase" id="RU362081"/>
    </source>
</evidence>
<keyword evidence="4 15" id="KW-1003">Cell membrane</keyword>
<keyword evidence="12 15" id="KW-1133">Transmembrane helix</keyword>
<dbReference type="GO" id="GO:0055070">
    <property type="term" value="P:copper ion homeostasis"/>
    <property type="evidence" value="ECO:0007669"/>
    <property type="project" value="TreeGrafter"/>
</dbReference>
<accession>A0A1I1MX39</accession>
<keyword evidence="6 15" id="KW-0812">Transmembrane</keyword>
<dbReference type="EMBL" id="FOMB01000014">
    <property type="protein sequence ID" value="SFC89957.1"/>
    <property type="molecule type" value="Genomic_DNA"/>
</dbReference>